<dbReference type="EMBL" id="CP032157">
    <property type="protein sequence ID" value="AXY73433.1"/>
    <property type="molecule type" value="Genomic_DNA"/>
</dbReference>
<proteinExistence type="predicted"/>
<evidence type="ECO:0000313" key="1">
    <source>
        <dbReference type="EMBL" id="AXY73433.1"/>
    </source>
</evidence>
<organism evidence="1 2">
    <name type="scientific">Paraflavitalea soli</name>
    <dbReference type="NCBI Taxonomy" id="2315862"/>
    <lineage>
        <taxon>Bacteria</taxon>
        <taxon>Pseudomonadati</taxon>
        <taxon>Bacteroidota</taxon>
        <taxon>Chitinophagia</taxon>
        <taxon>Chitinophagales</taxon>
        <taxon>Chitinophagaceae</taxon>
        <taxon>Paraflavitalea</taxon>
    </lineage>
</organism>
<sequence length="231" mass="26200">MPKKRKFNSTIPPCPDPDKYVLVRGKYRYFWRRNRGTVKPAVLNEVLARSAAITVQTNNAAKQMMALLSVFTQKMDLGMTTTRVAGAFKKAYLESGKMDFRHMDKVVFQEDYPIYKLFTGHIHQQMVRGSLQLSVGVGSLNVHRPSTKAESYQLHAILLSGDPSKARGIRIETDESRTYSYKEQGQIECKLSLVLPAKNRPWMVLLYLGTKLNVPLNAGPRYQAMMVVRTG</sequence>
<dbReference type="AlphaFoldDB" id="A0A3B7MJF8"/>
<gene>
    <name evidence="1" type="ORF">D3H65_05330</name>
</gene>
<dbReference type="Proteomes" id="UP000263900">
    <property type="component" value="Chromosome"/>
</dbReference>
<accession>A0A3B7MJF8</accession>
<protein>
    <submittedName>
        <fullName evidence="1">Uncharacterized protein</fullName>
    </submittedName>
</protein>
<keyword evidence="2" id="KW-1185">Reference proteome</keyword>
<dbReference type="KEGG" id="pseg:D3H65_05330"/>
<name>A0A3B7MJF8_9BACT</name>
<reference evidence="1 2" key="1">
    <citation type="submission" date="2018-09" db="EMBL/GenBank/DDBJ databases">
        <title>Genome sequencing of strain 6GH32-13.</title>
        <authorList>
            <person name="Weon H.-Y."/>
            <person name="Heo J."/>
            <person name="Kwon S.-W."/>
        </authorList>
    </citation>
    <scope>NUCLEOTIDE SEQUENCE [LARGE SCALE GENOMIC DNA]</scope>
    <source>
        <strain evidence="1 2">5GH32-13</strain>
    </source>
</reference>
<dbReference type="RefSeq" id="WP_119049271.1">
    <property type="nucleotide sequence ID" value="NZ_CP032157.1"/>
</dbReference>
<evidence type="ECO:0000313" key="2">
    <source>
        <dbReference type="Proteomes" id="UP000263900"/>
    </source>
</evidence>